<feature type="compositionally biased region" description="Polar residues" evidence="1">
    <location>
        <begin position="1"/>
        <end position="12"/>
    </location>
</feature>
<dbReference type="EMBL" id="JAWCTQ010000027">
    <property type="protein sequence ID" value="MDT9684473.1"/>
    <property type="molecule type" value="Genomic_DNA"/>
</dbReference>
<feature type="region of interest" description="Disordered" evidence="1">
    <location>
        <begin position="198"/>
        <end position="317"/>
    </location>
</feature>
<dbReference type="Proteomes" id="UP001250181">
    <property type="component" value="Unassembled WGS sequence"/>
</dbReference>
<name>A0ABU3QP01_9ACTN</name>
<organism evidence="2 3">
    <name type="scientific">Streptomyces tamarix</name>
    <dbReference type="NCBI Taxonomy" id="3078565"/>
    <lineage>
        <taxon>Bacteria</taxon>
        <taxon>Bacillati</taxon>
        <taxon>Actinomycetota</taxon>
        <taxon>Actinomycetes</taxon>
        <taxon>Kitasatosporales</taxon>
        <taxon>Streptomycetaceae</taxon>
        <taxon>Streptomyces</taxon>
    </lineage>
</organism>
<reference evidence="2 3" key="1">
    <citation type="submission" date="2023-09" db="EMBL/GenBank/DDBJ databases">
        <title>Streptomyces sp. nov.: A antagonism against Alternaria gaisen Producing Streptochlin, Isolated from Tamarix root soil.</title>
        <authorList>
            <person name="Chen Y."/>
        </authorList>
    </citation>
    <scope>NUCLEOTIDE SEQUENCE [LARGE SCALE GENOMIC DNA]</scope>
    <source>
        <strain evidence="2 3">TRM76323</strain>
    </source>
</reference>
<evidence type="ECO:0000313" key="2">
    <source>
        <dbReference type="EMBL" id="MDT9684473.1"/>
    </source>
</evidence>
<dbReference type="SUPFAM" id="SSF101908">
    <property type="entry name" value="Putative isomerase YbhE"/>
    <property type="match status" value="1"/>
</dbReference>
<sequence length="317" mass="33934">MLSAGQPVQSVAHSPHGRPLTAGSREERTIALWDISDPAEPVRRADIPAQAKGGLFDTGSLWLAGPHTVVAVENERHLRLWDVSDPDRPRMGDVIEEAALRQDAVYDGVSKLLTTEESGGTIRLYDLSRPARPVKGKRIPAAPGSYFPAGKDELATAVAEGTIESWDVSDPGKPRKKERGTVHLDRAITSVDITADGRHARPCRRSRSFPVRQRGREGASTMSLPSGAVGVQRVRIDRSARPCEHRTTRLDTSRLPVGPRADGVRAAAARAPRWSSPGVARSRPGPAGPGLGEPGSRTPGRTERGAAPSDAARRLGT</sequence>
<evidence type="ECO:0000313" key="3">
    <source>
        <dbReference type="Proteomes" id="UP001250181"/>
    </source>
</evidence>
<feature type="compositionally biased region" description="Basic and acidic residues" evidence="1">
    <location>
        <begin position="234"/>
        <end position="252"/>
    </location>
</feature>
<keyword evidence="3" id="KW-1185">Reference proteome</keyword>
<comment type="caution">
    <text evidence="2">The sequence shown here is derived from an EMBL/GenBank/DDBJ whole genome shotgun (WGS) entry which is preliminary data.</text>
</comment>
<accession>A0ABU3QP01</accession>
<dbReference type="Gene3D" id="2.130.10.10">
    <property type="entry name" value="YVTN repeat-like/Quinoprotein amine dehydrogenase"/>
    <property type="match status" value="2"/>
</dbReference>
<dbReference type="InterPro" id="IPR015943">
    <property type="entry name" value="WD40/YVTN_repeat-like_dom_sf"/>
</dbReference>
<evidence type="ECO:0000256" key="1">
    <source>
        <dbReference type="SAM" id="MobiDB-lite"/>
    </source>
</evidence>
<gene>
    <name evidence="2" type="ORF">RND61_20790</name>
</gene>
<proteinExistence type="predicted"/>
<protein>
    <submittedName>
        <fullName evidence="2">WD40 repeat domain-containing protein</fullName>
    </submittedName>
</protein>
<feature type="region of interest" description="Disordered" evidence="1">
    <location>
        <begin position="1"/>
        <end position="25"/>
    </location>
</feature>
<dbReference type="RefSeq" id="WP_315879529.1">
    <property type="nucleotide sequence ID" value="NZ_JAWCTQ010000027.1"/>
</dbReference>
<feature type="compositionally biased region" description="Low complexity" evidence="1">
    <location>
        <begin position="257"/>
        <end position="273"/>
    </location>
</feature>